<name>A0A517MV64_9BACT</name>
<feature type="binding site" evidence="6">
    <location>
        <position position="474"/>
    </location>
    <ligand>
        <name>(6S)-5-formyl-5,6,7,8-tetrahydrofolate</name>
        <dbReference type="ChEBI" id="CHEBI:57457"/>
    </ligand>
</feature>
<keyword evidence="6 11" id="KW-0378">Hydrolase</keyword>
<evidence type="ECO:0000256" key="7">
    <source>
        <dbReference type="SAM" id="Coils"/>
    </source>
</evidence>
<dbReference type="Gene3D" id="1.20.120.430">
    <property type="entry name" value="tRNA modification GTPase MnmE domain 2"/>
    <property type="match status" value="1"/>
</dbReference>
<evidence type="ECO:0000259" key="10">
    <source>
        <dbReference type="Pfam" id="PF12631"/>
    </source>
</evidence>
<dbReference type="SUPFAM" id="SSF52540">
    <property type="entry name" value="P-loop containing nucleoside triphosphate hydrolases"/>
    <property type="match status" value="1"/>
</dbReference>
<dbReference type="SUPFAM" id="SSF103025">
    <property type="entry name" value="Folate-binding domain"/>
    <property type="match status" value="1"/>
</dbReference>
<keyword evidence="6" id="KW-0479">Metal-binding</keyword>
<evidence type="ECO:0000256" key="6">
    <source>
        <dbReference type="HAMAP-Rule" id="MF_00379"/>
    </source>
</evidence>
<comment type="subunit">
    <text evidence="6">Homodimer. Heterotetramer of two MnmE and two MnmG subunits.</text>
</comment>
<feature type="binding site" evidence="6">
    <location>
        <position position="269"/>
    </location>
    <ligand>
        <name>K(+)</name>
        <dbReference type="ChEBI" id="CHEBI:29103"/>
    </ligand>
</feature>
<feature type="coiled-coil region" evidence="7">
    <location>
        <begin position="172"/>
        <end position="199"/>
    </location>
</feature>
<dbReference type="InterPro" id="IPR027368">
    <property type="entry name" value="MnmE_dom2"/>
</dbReference>
<dbReference type="GO" id="GO:0005829">
    <property type="term" value="C:cytosol"/>
    <property type="evidence" value="ECO:0007669"/>
    <property type="project" value="TreeGrafter"/>
</dbReference>
<dbReference type="RefSeq" id="WP_145060009.1">
    <property type="nucleotide sequence ID" value="NZ_CP036263.1"/>
</dbReference>
<organism evidence="11 12">
    <name type="scientific">Adhaeretor mobilis</name>
    <dbReference type="NCBI Taxonomy" id="1930276"/>
    <lineage>
        <taxon>Bacteria</taxon>
        <taxon>Pseudomonadati</taxon>
        <taxon>Planctomycetota</taxon>
        <taxon>Planctomycetia</taxon>
        <taxon>Pirellulales</taxon>
        <taxon>Lacipirellulaceae</taxon>
        <taxon>Adhaeretor</taxon>
    </lineage>
</organism>
<dbReference type="EMBL" id="CP036263">
    <property type="protein sequence ID" value="QDS98766.1"/>
    <property type="molecule type" value="Genomic_DNA"/>
</dbReference>
<dbReference type="InterPro" id="IPR005225">
    <property type="entry name" value="Small_GTP-bd"/>
</dbReference>
<evidence type="ECO:0000313" key="11">
    <source>
        <dbReference type="EMBL" id="QDS98766.1"/>
    </source>
</evidence>
<evidence type="ECO:0000259" key="8">
    <source>
        <dbReference type="Pfam" id="PF01926"/>
    </source>
</evidence>
<keyword evidence="12" id="KW-1185">Reference proteome</keyword>
<feature type="binding site" evidence="6">
    <location>
        <begin position="264"/>
        <end position="270"/>
    </location>
    <ligand>
        <name>GTP</name>
        <dbReference type="ChEBI" id="CHEBI:37565"/>
    </ligand>
</feature>
<sequence>MTYDIQDEIVAVATPSSGHGARAIVRVGGPRAVELLANCFTATGAVELESLKASQRIPGQLRLSCDSSKPLAVPCNAFVWPHDRSYTRQPLVELHLPGAAPLSNAAVETLCRAGGRLAQAGEFTLRAFLGGRIDLTQAEAVLGVIDASDRTSLDAALAQLAGGLSKPLDLLRNQLLNLLAELEAGLDFADEDIEFISRDVLGTALQEAEATLLESLQQLTTRDTSSETPQVVLTGPPNAGKSSLFNLLVERYSREAASPAALVSEVAGTTRDYLSAAIEIDGHSLRLIDTAGQETLRAVPSDIETKADLGIAVASQAAGSTQKQTAALRIECSPAGELRGSAPRREEKTSVISLLTKADLAADPTQELLTCSSFTGAGIERLVQAILQKLDAGEPTGEGVASTALRCRVSLEQAHEAIISALDLCHSGGEGQLGGEELISAELRTALDRLGEVVGAVYNDDVLDRVFSQFCIGK</sequence>
<dbReference type="EC" id="3.6.-.-" evidence="6"/>
<feature type="binding site" evidence="6">
    <location>
        <position position="270"/>
    </location>
    <ligand>
        <name>Mg(2+)</name>
        <dbReference type="ChEBI" id="CHEBI:18420"/>
    </ligand>
</feature>
<evidence type="ECO:0000256" key="4">
    <source>
        <dbReference type="ARBA" id="ARBA00022958"/>
    </source>
</evidence>
<comment type="similarity">
    <text evidence="1 6">Belongs to the TRAFAC class TrmE-Era-EngA-EngB-Septin-like GTPase superfamily. TrmE GTPase family.</text>
</comment>
<dbReference type="GO" id="GO:0005525">
    <property type="term" value="F:GTP binding"/>
    <property type="evidence" value="ECO:0007669"/>
    <property type="project" value="UniProtKB-UniRule"/>
</dbReference>
<keyword evidence="5 6" id="KW-0342">GTP-binding</keyword>
<evidence type="ECO:0000256" key="5">
    <source>
        <dbReference type="ARBA" id="ARBA00023134"/>
    </source>
</evidence>
<dbReference type="PANTHER" id="PTHR42714:SF2">
    <property type="entry name" value="TRNA MODIFICATION GTPASE GTPBP3, MITOCHONDRIAL"/>
    <property type="match status" value="1"/>
</dbReference>
<feature type="binding site" evidence="6">
    <location>
        <position position="26"/>
    </location>
    <ligand>
        <name>(6S)-5-formyl-5,6,7,8-tetrahydrofolate</name>
        <dbReference type="ChEBI" id="CHEBI:57457"/>
    </ligand>
</feature>
<dbReference type="Gene3D" id="3.30.1360.120">
    <property type="entry name" value="Probable tRNA modification gtpase trme, domain 1"/>
    <property type="match status" value="1"/>
</dbReference>
<comment type="caution">
    <text evidence="6">Lacks conserved residue(s) required for the propagation of feature annotation.</text>
</comment>
<dbReference type="GO" id="GO:0003924">
    <property type="term" value="F:GTPase activity"/>
    <property type="evidence" value="ECO:0007669"/>
    <property type="project" value="UniProtKB-UniRule"/>
</dbReference>
<feature type="binding site" evidence="6">
    <location>
        <position position="93"/>
    </location>
    <ligand>
        <name>(6S)-5-formyl-5,6,7,8-tetrahydrofolate</name>
        <dbReference type="ChEBI" id="CHEBI:57457"/>
    </ligand>
</feature>
<reference evidence="11 12" key="1">
    <citation type="submission" date="2019-02" db="EMBL/GenBank/DDBJ databases">
        <title>Deep-cultivation of Planctomycetes and their phenomic and genomic characterization uncovers novel biology.</title>
        <authorList>
            <person name="Wiegand S."/>
            <person name="Jogler M."/>
            <person name="Boedeker C."/>
            <person name="Pinto D."/>
            <person name="Vollmers J."/>
            <person name="Rivas-Marin E."/>
            <person name="Kohn T."/>
            <person name="Peeters S.H."/>
            <person name="Heuer A."/>
            <person name="Rast P."/>
            <person name="Oberbeckmann S."/>
            <person name="Bunk B."/>
            <person name="Jeske O."/>
            <person name="Meyerdierks A."/>
            <person name="Storesund J.E."/>
            <person name="Kallscheuer N."/>
            <person name="Luecker S."/>
            <person name="Lage O.M."/>
            <person name="Pohl T."/>
            <person name="Merkel B.J."/>
            <person name="Hornburger P."/>
            <person name="Mueller R.-W."/>
            <person name="Bruemmer F."/>
            <person name="Labrenz M."/>
            <person name="Spormann A.M."/>
            <person name="Op den Camp H."/>
            <person name="Overmann J."/>
            <person name="Amann R."/>
            <person name="Jetten M.S.M."/>
            <person name="Mascher T."/>
            <person name="Medema M.H."/>
            <person name="Devos D.P."/>
            <person name="Kaster A.-K."/>
            <person name="Ovreas L."/>
            <person name="Rohde M."/>
            <person name="Galperin M.Y."/>
            <person name="Jogler C."/>
        </authorList>
    </citation>
    <scope>NUCLEOTIDE SEQUENCE [LARGE SCALE GENOMIC DNA]</scope>
    <source>
        <strain evidence="11 12">HG15A2</strain>
    </source>
</reference>
<feature type="domain" description="G" evidence="8">
    <location>
        <begin position="230"/>
        <end position="315"/>
    </location>
</feature>
<comment type="cofactor">
    <cofactor evidence="6">
        <name>K(+)</name>
        <dbReference type="ChEBI" id="CHEBI:29103"/>
    </cofactor>
    <text evidence="6">Binds 1 potassium ion per subunit.</text>
</comment>
<keyword evidence="7" id="KW-0175">Coiled coil</keyword>
<evidence type="ECO:0000256" key="3">
    <source>
        <dbReference type="ARBA" id="ARBA00022741"/>
    </source>
</evidence>
<feature type="binding site" evidence="6">
    <location>
        <position position="264"/>
    </location>
    <ligand>
        <name>K(+)</name>
        <dbReference type="ChEBI" id="CHEBI:29103"/>
    </ligand>
</feature>
<dbReference type="Proteomes" id="UP000319852">
    <property type="component" value="Chromosome"/>
</dbReference>
<keyword evidence="2 6" id="KW-0819">tRNA processing</keyword>
<feature type="binding site" evidence="6">
    <location>
        <begin position="289"/>
        <end position="292"/>
    </location>
    <ligand>
        <name>GTP</name>
        <dbReference type="ChEBI" id="CHEBI:37565"/>
    </ligand>
</feature>
<accession>A0A517MV64</accession>
<feature type="domain" description="GTP-binding protein TrmE N-terminal" evidence="9">
    <location>
        <begin position="9"/>
        <end position="132"/>
    </location>
</feature>
<dbReference type="InterPro" id="IPR004520">
    <property type="entry name" value="GTPase_MnmE"/>
</dbReference>
<dbReference type="Gene3D" id="3.40.50.300">
    <property type="entry name" value="P-loop containing nucleotide triphosphate hydrolases"/>
    <property type="match status" value="1"/>
</dbReference>
<gene>
    <name evidence="11" type="primary">mnmE_1</name>
    <name evidence="6" type="synonym">mnmE</name>
    <name evidence="6" type="synonym">trmE</name>
    <name evidence="11" type="ORF">HG15A2_20500</name>
</gene>
<dbReference type="InterPro" id="IPR027417">
    <property type="entry name" value="P-loop_NTPase"/>
</dbReference>
<feature type="binding site" evidence="6">
    <location>
        <begin position="238"/>
        <end position="243"/>
    </location>
    <ligand>
        <name>GTP</name>
        <dbReference type="ChEBI" id="CHEBI:37565"/>
    </ligand>
</feature>
<keyword evidence="6" id="KW-0963">Cytoplasm</keyword>
<dbReference type="GO" id="GO:0030488">
    <property type="term" value="P:tRNA methylation"/>
    <property type="evidence" value="ECO:0007669"/>
    <property type="project" value="TreeGrafter"/>
</dbReference>
<evidence type="ECO:0000313" key="12">
    <source>
        <dbReference type="Proteomes" id="UP000319852"/>
    </source>
</evidence>
<feature type="binding site" evidence="6">
    <location>
        <position position="132"/>
    </location>
    <ligand>
        <name>(6S)-5-formyl-5,6,7,8-tetrahydrofolate</name>
        <dbReference type="ChEBI" id="CHEBI:57457"/>
    </ligand>
</feature>
<dbReference type="HAMAP" id="MF_00379">
    <property type="entry name" value="GTPase_MnmE"/>
    <property type="match status" value="1"/>
</dbReference>
<dbReference type="NCBIfam" id="TIGR00231">
    <property type="entry name" value="small_GTP"/>
    <property type="match status" value="1"/>
</dbReference>
<dbReference type="InterPro" id="IPR025867">
    <property type="entry name" value="MnmE_helical"/>
</dbReference>
<dbReference type="GO" id="GO:0002098">
    <property type="term" value="P:tRNA wobble uridine modification"/>
    <property type="evidence" value="ECO:0007669"/>
    <property type="project" value="TreeGrafter"/>
</dbReference>
<evidence type="ECO:0000256" key="1">
    <source>
        <dbReference type="ARBA" id="ARBA00011043"/>
    </source>
</evidence>
<feature type="domain" description="MnmE helical" evidence="10">
    <location>
        <begin position="135"/>
        <end position="471"/>
    </location>
</feature>
<dbReference type="Pfam" id="PF01926">
    <property type="entry name" value="MMR_HSR1"/>
    <property type="match status" value="1"/>
</dbReference>
<keyword evidence="6" id="KW-0460">Magnesium</keyword>
<comment type="function">
    <text evidence="6">Exhibits a very high intrinsic GTPase hydrolysis rate. Involved in the addition of a carboxymethylaminomethyl (cmnm) group at the wobble position (U34) of certain tRNAs, forming tRNA-cmnm(5)s(2)U34.</text>
</comment>
<dbReference type="InterPro" id="IPR027266">
    <property type="entry name" value="TrmE/GcvT-like"/>
</dbReference>
<feature type="binding site" evidence="6">
    <location>
        <position position="238"/>
    </location>
    <ligand>
        <name>K(+)</name>
        <dbReference type="ChEBI" id="CHEBI:29103"/>
    </ligand>
</feature>
<dbReference type="AlphaFoldDB" id="A0A517MV64"/>
<dbReference type="GO" id="GO:0046872">
    <property type="term" value="F:metal ion binding"/>
    <property type="evidence" value="ECO:0007669"/>
    <property type="project" value="UniProtKB-KW"/>
</dbReference>
<keyword evidence="4 6" id="KW-0630">Potassium</keyword>
<dbReference type="InterPro" id="IPR006073">
    <property type="entry name" value="GTP-bd"/>
</dbReference>
<proteinExistence type="inferred from homology"/>
<dbReference type="InterPro" id="IPR018948">
    <property type="entry name" value="GTP-bd_TrmE_N"/>
</dbReference>
<dbReference type="Pfam" id="PF12631">
    <property type="entry name" value="MnmE_helical"/>
    <property type="match status" value="1"/>
</dbReference>
<dbReference type="SUPFAM" id="SSF116878">
    <property type="entry name" value="TrmE connector domain"/>
    <property type="match status" value="1"/>
</dbReference>
<dbReference type="OrthoDB" id="9805918at2"/>
<dbReference type="Pfam" id="PF10396">
    <property type="entry name" value="TrmE_N"/>
    <property type="match status" value="1"/>
</dbReference>
<dbReference type="PANTHER" id="PTHR42714">
    <property type="entry name" value="TRNA MODIFICATION GTPASE GTPBP3"/>
    <property type="match status" value="1"/>
</dbReference>
<feature type="binding site" evidence="6">
    <location>
        <position position="266"/>
    </location>
    <ligand>
        <name>K(+)</name>
        <dbReference type="ChEBI" id="CHEBI:29103"/>
    </ligand>
</feature>
<keyword evidence="3 6" id="KW-0547">Nucleotide-binding</keyword>
<feature type="binding site" evidence="6">
    <location>
        <position position="242"/>
    </location>
    <ligand>
        <name>Mg(2+)</name>
        <dbReference type="ChEBI" id="CHEBI:18420"/>
    </ligand>
</feature>
<dbReference type="KEGG" id="amob:HG15A2_20500"/>
<protein>
    <recommendedName>
        <fullName evidence="6">tRNA modification GTPase MnmE</fullName>
        <ecNumber evidence="6">3.6.-.-</ecNumber>
    </recommendedName>
</protein>
<evidence type="ECO:0000259" key="9">
    <source>
        <dbReference type="Pfam" id="PF10396"/>
    </source>
</evidence>
<evidence type="ECO:0000256" key="2">
    <source>
        <dbReference type="ARBA" id="ARBA00022694"/>
    </source>
</evidence>
<comment type="subcellular location">
    <subcellularLocation>
        <location evidence="6">Cytoplasm</location>
    </subcellularLocation>
</comment>